<dbReference type="SUPFAM" id="SSF49899">
    <property type="entry name" value="Concanavalin A-like lectins/glucanases"/>
    <property type="match status" value="1"/>
</dbReference>
<evidence type="ECO:0000313" key="1">
    <source>
        <dbReference type="EMBL" id="MDJ1479118.1"/>
    </source>
</evidence>
<dbReference type="InterPro" id="IPR015987">
    <property type="entry name" value="UCP022704"/>
</dbReference>
<gene>
    <name evidence="1" type="ORF">QNI16_01405</name>
</gene>
<dbReference type="GO" id="GO:0005975">
    <property type="term" value="P:carbohydrate metabolic process"/>
    <property type="evidence" value="ECO:0007669"/>
    <property type="project" value="UniProtKB-ARBA"/>
</dbReference>
<protein>
    <submittedName>
        <fullName evidence="1">DUF1349 domain-containing protein</fullName>
    </submittedName>
</protein>
<dbReference type="InterPro" id="IPR009784">
    <property type="entry name" value="DUF1349"/>
</dbReference>
<dbReference type="PIRSF" id="PIRSF022704">
    <property type="entry name" value="UCP022704"/>
    <property type="match status" value="1"/>
</dbReference>
<dbReference type="PANTHER" id="PTHR35332">
    <property type="entry name" value="REGULATION OF ENOLASE PROTEIN 1"/>
    <property type="match status" value="1"/>
</dbReference>
<dbReference type="RefSeq" id="WP_313975044.1">
    <property type="nucleotide sequence ID" value="NZ_JASJOS010000001.1"/>
</dbReference>
<sequence length="189" mass="21828">MTIQESLASYQWMNEPALWHFQDDGFFLAPDAGSDFWQRTHYGFRNDNAHFYYTETERDFELYTQVRLTPKHRFDQAGLCIRIDEDNWIKTSCEYETPEFSHLGVVVTNLGYSDWSTQRVAAGIQEIEYKIIRKGQNIEVYACYQGSAFEQIRIAYLYKAEAIVKAGIYACSPTAGGGTALFTKYSLTQ</sequence>
<organism evidence="1 2">
    <name type="scientific">Xanthocytophaga flava</name>
    <dbReference type="NCBI Taxonomy" id="3048013"/>
    <lineage>
        <taxon>Bacteria</taxon>
        <taxon>Pseudomonadati</taxon>
        <taxon>Bacteroidota</taxon>
        <taxon>Cytophagia</taxon>
        <taxon>Cytophagales</taxon>
        <taxon>Rhodocytophagaceae</taxon>
        <taxon>Xanthocytophaga</taxon>
    </lineage>
</organism>
<name>A0AAE3U6I3_9BACT</name>
<dbReference type="PANTHER" id="PTHR35332:SF2">
    <property type="entry name" value="REGULATION OF ENOLASE PROTEIN 1"/>
    <property type="match status" value="1"/>
</dbReference>
<dbReference type="GO" id="GO:0004553">
    <property type="term" value="F:hydrolase activity, hydrolyzing O-glycosyl compounds"/>
    <property type="evidence" value="ECO:0007669"/>
    <property type="project" value="UniProtKB-ARBA"/>
</dbReference>
<dbReference type="AlphaFoldDB" id="A0AAE3U6I3"/>
<evidence type="ECO:0000313" key="2">
    <source>
        <dbReference type="Proteomes" id="UP001241110"/>
    </source>
</evidence>
<dbReference type="EMBL" id="JASJOS010000001">
    <property type="protein sequence ID" value="MDJ1479118.1"/>
    <property type="molecule type" value="Genomic_DNA"/>
</dbReference>
<dbReference type="Pfam" id="PF07081">
    <property type="entry name" value="DUF1349"/>
    <property type="match status" value="1"/>
</dbReference>
<dbReference type="Proteomes" id="UP001241110">
    <property type="component" value="Unassembled WGS sequence"/>
</dbReference>
<comment type="caution">
    <text evidence="1">The sequence shown here is derived from an EMBL/GenBank/DDBJ whole genome shotgun (WGS) entry which is preliminary data.</text>
</comment>
<accession>A0AAE3U6I3</accession>
<reference evidence="1" key="1">
    <citation type="submission" date="2023-05" db="EMBL/GenBank/DDBJ databases">
        <authorList>
            <person name="Zhang X."/>
        </authorList>
    </citation>
    <scope>NUCLEOTIDE SEQUENCE</scope>
    <source>
        <strain evidence="1">YF14B1</strain>
    </source>
</reference>
<dbReference type="InterPro" id="IPR013320">
    <property type="entry name" value="ConA-like_dom_sf"/>
</dbReference>
<dbReference type="Gene3D" id="2.60.120.200">
    <property type="match status" value="1"/>
</dbReference>
<proteinExistence type="predicted"/>